<gene>
    <name evidence="2" type="ORF">SAMN05660710_00068</name>
</gene>
<dbReference type="Gene3D" id="2.160.20.80">
    <property type="entry name" value="E3 ubiquitin-protein ligase SopA"/>
    <property type="match status" value="1"/>
</dbReference>
<keyword evidence="3" id="KW-1185">Reference proteome</keyword>
<keyword evidence="1" id="KW-0812">Transmembrane</keyword>
<evidence type="ECO:0000313" key="2">
    <source>
        <dbReference type="EMBL" id="SCX87309.1"/>
    </source>
</evidence>
<keyword evidence="1" id="KW-1133">Transmembrane helix</keyword>
<dbReference type="InterPro" id="IPR001646">
    <property type="entry name" value="5peptide_repeat"/>
</dbReference>
<dbReference type="STRING" id="336292.SAMN05660710_00068"/>
<evidence type="ECO:0000256" key="1">
    <source>
        <dbReference type="SAM" id="Phobius"/>
    </source>
</evidence>
<protein>
    <submittedName>
        <fullName evidence="2">Uncharacterized protein YjbI, contains pentapeptide repeats</fullName>
    </submittedName>
</protein>
<keyword evidence="1" id="KW-0472">Membrane</keyword>
<reference evidence="2 3" key="1">
    <citation type="submission" date="2016-10" db="EMBL/GenBank/DDBJ databases">
        <authorList>
            <person name="de Groot N.N."/>
        </authorList>
    </citation>
    <scope>NUCLEOTIDE SEQUENCE [LARGE SCALE GENOMIC DNA]</scope>
    <source>
        <strain evidence="2 3">CGMCC 1.8925</strain>
    </source>
</reference>
<dbReference type="EMBL" id="FMVT01000001">
    <property type="protein sequence ID" value="SCX87309.1"/>
    <property type="molecule type" value="Genomic_DNA"/>
</dbReference>
<feature type="transmembrane region" description="Helical" evidence="1">
    <location>
        <begin position="64"/>
        <end position="84"/>
    </location>
</feature>
<proteinExistence type="predicted"/>
<sequence>MNKHSKRAESFTDWLGITNTPDWNVARPLGPLLSAIIGLLFFLALIAAIVLLAKTIFASGTTTLSTGALIAAFLGAPLVIWGTILKQQSVMFQKEGHMTDRISKAVEQLGAEKAVERIGRPVTIWTGQPERVLYHVEAAKQLQDQPRTRMGLKSWREYWNDETEETDEGWYATISTWPEERTLIQWQGEGVEIEENEAIGIEGPWQVFKETSPNIEVRIGAILSLERIAQDSTRHDNGRDHVRVMEILCAYVRHNAPASKATFGMYPEGVDENSLREKIKNPPYKWIMELERPRSDIQLALTVIGRRSLTQIGIEKQHPDGGSIGYRLDLSQSNLRRCDLTRARFAHANLKESLLEGAFCADADFSYCNLINAKLTWISGARAGFSRAKLDSADLSYADLNSSNLAGVRLSHTHLVKTQLKGSSLQFLPNRRGTEVNRAFFMSASLNAATISGDLLGIVLDFGKDNADASQRLVWGLRFRNIRLLRTKSVFGTDHSGMLFPVELLDHTFGDGSVLVPHATCPPHWPRAELTDAEYDSRYLRWLEGDIVGPTPHSSVERGQSQVQ</sequence>
<dbReference type="PANTHER" id="PTHR14136">
    <property type="entry name" value="BTB_POZ DOMAIN-CONTAINING PROTEIN KCTD9"/>
    <property type="match status" value="1"/>
</dbReference>
<dbReference type="Proteomes" id="UP000199502">
    <property type="component" value="Unassembled WGS sequence"/>
</dbReference>
<dbReference type="AlphaFoldDB" id="A0A1G5BB17"/>
<evidence type="ECO:0000313" key="3">
    <source>
        <dbReference type="Proteomes" id="UP000199502"/>
    </source>
</evidence>
<dbReference type="SUPFAM" id="SSF141571">
    <property type="entry name" value="Pentapeptide repeat-like"/>
    <property type="match status" value="1"/>
</dbReference>
<organism evidence="2 3">
    <name type="scientific">Paracoccus tibetensis</name>
    <dbReference type="NCBI Taxonomy" id="336292"/>
    <lineage>
        <taxon>Bacteria</taxon>
        <taxon>Pseudomonadati</taxon>
        <taxon>Pseudomonadota</taxon>
        <taxon>Alphaproteobacteria</taxon>
        <taxon>Rhodobacterales</taxon>
        <taxon>Paracoccaceae</taxon>
        <taxon>Paracoccus</taxon>
    </lineage>
</organism>
<dbReference type="PANTHER" id="PTHR14136:SF17">
    <property type="entry name" value="BTB_POZ DOMAIN-CONTAINING PROTEIN KCTD9"/>
    <property type="match status" value="1"/>
</dbReference>
<dbReference type="RefSeq" id="WP_175453181.1">
    <property type="nucleotide sequence ID" value="NZ_FMVT01000001.1"/>
</dbReference>
<dbReference type="InterPro" id="IPR051082">
    <property type="entry name" value="Pentapeptide-BTB/POZ_domain"/>
</dbReference>
<name>A0A1G5BB17_9RHOB</name>
<feature type="transmembrane region" description="Helical" evidence="1">
    <location>
        <begin position="32"/>
        <end position="52"/>
    </location>
</feature>
<dbReference type="Pfam" id="PF00805">
    <property type="entry name" value="Pentapeptide"/>
    <property type="match status" value="2"/>
</dbReference>
<accession>A0A1G5BB17</accession>